<keyword evidence="7 8" id="KW-0998">Cell outer membrane</keyword>
<proteinExistence type="inferred from homology"/>
<evidence type="ECO:0000256" key="3">
    <source>
        <dbReference type="ARBA" id="ARBA00022452"/>
    </source>
</evidence>
<dbReference type="InterPro" id="IPR039426">
    <property type="entry name" value="TonB-dep_rcpt-like"/>
</dbReference>
<feature type="domain" description="TonB-dependent receptor-like beta-barrel" evidence="11">
    <location>
        <begin position="272"/>
        <end position="665"/>
    </location>
</feature>
<dbReference type="PROSITE" id="PS52016">
    <property type="entry name" value="TONB_DEPENDENT_REC_3"/>
    <property type="match status" value="1"/>
</dbReference>
<dbReference type="EMBL" id="VTRV01000032">
    <property type="protein sequence ID" value="TZF90643.1"/>
    <property type="molecule type" value="Genomic_DNA"/>
</dbReference>
<evidence type="ECO:0000256" key="9">
    <source>
        <dbReference type="RuleBase" id="RU003357"/>
    </source>
</evidence>
<dbReference type="InterPro" id="IPR000531">
    <property type="entry name" value="Beta-barrel_TonB"/>
</dbReference>
<keyword evidence="3 8" id="KW-1134">Transmembrane beta strand</keyword>
<evidence type="ECO:0000259" key="11">
    <source>
        <dbReference type="Pfam" id="PF00593"/>
    </source>
</evidence>
<dbReference type="InterPro" id="IPR012910">
    <property type="entry name" value="Plug_dom"/>
</dbReference>
<dbReference type="SUPFAM" id="SSF56935">
    <property type="entry name" value="Porins"/>
    <property type="match status" value="1"/>
</dbReference>
<feature type="signal peptide" evidence="10">
    <location>
        <begin position="1"/>
        <end position="20"/>
    </location>
</feature>
<dbReference type="GO" id="GO:0009279">
    <property type="term" value="C:cell outer membrane"/>
    <property type="evidence" value="ECO:0007669"/>
    <property type="project" value="UniProtKB-SubCell"/>
</dbReference>
<evidence type="ECO:0000256" key="5">
    <source>
        <dbReference type="ARBA" id="ARBA00023077"/>
    </source>
</evidence>
<evidence type="ECO:0000256" key="1">
    <source>
        <dbReference type="ARBA" id="ARBA00004571"/>
    </source>
</evidence>
<comment type="subcellular location">
    <subcellularLocation>
        <location evidence="1 8">Cell outer membrane</location>
        <topology evidence="1 8">Multi-pass membrane protein</topology>
    </subcellularLocation>
</comment>
<evidence type="ECO:0000259" key="12">
    <source>
        <dbReference type="Pfam" id="PF07715"/>
    </source>
</evidence>
<dbReference type="RefSeq" id="WP_149352176.1">
    <property type="nucleotide sequence ID" value="NZ_VTRV01000032.1"/>
</dbReference>
<name>A0A5D8Z9B5_9GAMM</name>
<protein>
    <submittedName>
        <fullName evidence="13">TonB-dependent receptor</fullName>
    </submittedName>
</protein>
<keyword evidence="10" id="KW-0732">Signal</keyword>
<keyword evidence="5 9" id="KW-0798">TonB box</keyword>
<dbReference type="Pfam" id="PF00593">
    <property type="entry name" value="TonB_dep_Rec_b-barrel"/>
    <property type="match status" value="1"/>
</dbReference>
<comment type="similarity">
    <text evidence="8 9">Belongs to the TonB-dependent receptor family.</text>
</comment>
<evidence type="ECO:0000313" key="14">
    <source>
        <dbReference type="Proteomes" id="UP000323164"/>
    </source>
</evidence>
<dbReference type="Pfam" id="PF07715">
    <property type="entry name" value="Plug"/>
    <property type="match status" value="1"/>
</dbReference>
<evidence type="ECO:0000256" key="4">
    <source>
        <dbReference type="ARBA" id="ARBA00022692"/>
    </source>
</evidence>
<dbReference type="GO" id="GO:0015344">
    <property type="term" value="F:siderophore uptake transmembrane transporter activity"/>
    <property type="evidence" value="ECO:0007669"/>
    <property type="project" value="TreeGrafter"/>
</dbReference>
<evidence type="ECO:0000256" key="10">
    <source>
        <dbReference type="SAM" id="SignalP"/>
    </source>
</evidence>
<organism evidence="13 14">
    <name type="scientific">Cognatilysobacter lacus</name>
    <dbReference type="NCBI Taxonomy" id="1643323"/>
    <lineage>
        <taxon>Bacteria</taxon>
        <taxon>Pseudomonadati</taxon>
        <taxon>Pseudomonadota</taxon>
        <taxon>Gammaproteobacteria</taxon>
        <taxon>Lysobacterales</taxon>
        <taxon>Lysobacteraceae</taxon>
        <taxon>Cognatilysobacter</taxon>
    </lineage>
</organism>
<dbReference type="Proteomes" id="UP000323164">
    <property type="component" value="Unassembled WGS sequence"/>
</dbReference>
<feature type="domain" description="TonB-dependent receptor plug" evidence="12">
    <location>
        <begin position="47"/>
        <end position="157"/>
    </location>
</feature>
<feature type="chain" id="PRO_5023033386" evidence="10">
    <location>
        <begin position="21"/>
        <end position="702"/>
    </location>
</feature>
<sequence length="702" mass="74405">MTRPLSLCLLAVTGVAQAQAQTAPPPANPATLDRVQVVATRAPRAIDRTPAAVDVLQGRDLDTSGNGASLSEKLAGVPGVLARTRQNWAQDEQISIRGFGTRASFGIRSVRLYVDGIPATMPDGQGQVSHFPLGDATRIEVLRGPFAALYGNGAGGVVLLDTDDGGAPGRVGVQASVGSFDTWRVGTNLRGATGDVDYAIGASRFSTEGYRDHSAATRSGLDAKLSMPLGAGRVMLVANAFESPDVLDPQGLTRAQVDSAPRQASAGALRFNTRKSARQAQLGAIYELGGLHVLAYGGRRRIQQVLSTPPEAQRSPLSAGGWIDLDAPFGGVDARWTSHHRLAARPFDVVLGLDVEQQRQSRRGYENFVGSTVGVRGAPRQDQQDRVRSIDPYVQATWDVGGAWSVSGGVRASRVSFNSRDAYVRAGNPDDSGRVSYAAVSPVIGATWGARPGVSVYGSVGRGFETPTFNELGYRSDGGSGPNFLLKPMRMRNAELGVRLDRRGVRGEVALFESDTRDELVVNSSAGGRTTFRNAGPTRRRGVEAALRMPLGDAWHLDLSGTWLDAEFRSAFPACTGNACRAPVAIVPAGTSLPGVPGTQTFAALRRGGDTGLQLQLDAQHVAGVAATTAGDVRTDGYTVVDASVGWRVQHDGDRGRVYLGIANLLDRRYVGSVIVNDANGRYFEPAAERALTLGVEWNWVD</sequence>
<evidence type="ECO:0000256" key="2">
    <source>
        <dbReference type="ARBA" id="ARBA00022448"/>
    </source>
</evidence>
<dbReference type="InterPro" id="IPR037066">
    <property type="entry name" value="Plug_dom_sf"/>
</dbReference>
<dbReference type="AlphaFoldDB" id="A0A5D8Z9B5"/>
<dbReference type="Gene3D" id="2.40.170.20">
    <property type="entry name" value="TonB-dependent receptor, beta-barrel domain"/>
    <property type="match status" value="1"/>
</dbReference>
<evidence type="ECO:0000256" key="7">
    <source>
        <dbReference type="ARBA" id="ARBA00023237"/>
    </source>
</evidence>
<evidence type="ECO:0000313" key="13">
    <source>
        <dbReference type="EMBL" id="TZF90643.1"/>
    </source>
</evidence>
<dbReference type="OrthoDB" id="9760620at2"/>
<evidence type="ECO:0000256" key="8">
    <source>
        <dbReference type="PROSITE-ProRule" id="PRU01360"/>
    </source>
</evidence>
<keyword evidence="2 8" id="KW-0813">Transport</keyword>
<gene>
    <name evidence="13" type="ORF">FW784_04540</name>
</gene>
<evidence type="ECO:0000256" key="6">
    <source>
        <dbReference type="ARBA" id="ARBA00023136"/>
    </source>
</evidence>
<accession>A0A5D8Z9B5</accession>
<dbReference type="InterPro" id="IPR036942">
    <property type="entry name" value="Beta-barrel_TonB_sf"/>
</dbReference>
<keyword evidence="4 8" id="KW-0812">Transmembrane</keyword>
<dbReference type="PANTHER" id="PTHR30069:SF28">
    <property type="entry name" value="TONB-DEPENDENT RECEPTOR YNCD-RELATED"/>
    <property type="match status" value="1"/>
</dbReference>
<comment type="caution">
    <text evidence="13">The sequence shown here is derived from an EMBL/GenBank/DDBJ whole genome shotgun (WGS) entry which is preliminary data.</text>
</comment>
<keyword evidence="6 8" id="KW-0472">Membrane</keyword>
<dbReference type="PANTHER" id="PTHR30069">
    <property type="entry name" value="TONB-DEPENDENT OUTER MEMBRANE RECEPTOR"/>
    <property type="match status" value="1"/>
</dbReference>
<dbReference type="Gene3D" id="2.170.130.10">
    <property type="entry name" value="TonB-dependent receptor, plug domain"/>
    <property type="match status" value="1"/>
</dbReference>
<keyword evidence="13" id="KW-0675">Receptor</keyword>
<dbReference type="CDD" id="cd01347">
    <property type="entry name" value="ligand_gated_channel"/>
    <property type="match status" value="1"/>
</dbReference>
<dbReference type="GO" id="GO:0044718">
    <property type="term" value="P:siderophore transmembrane transport"/>
    <property type="evidence" value="ECO:0007669"/>
    <property type="project" value="TreeGrafter"/>
</dbReference>
<reference evidence="13 14" key="1">
    <citation type="submission" date="2019-08" db="EMBL/GenBank/DDBJ databases">
        <title>Draft genome sequence of Lysobacter sp. UKS-15.</title>
        <authorList>
            <person name="Im W.-T."/>
        </authorList>
    </citation>
    <scope>NUCLEOTIDE SEQUENCE [LARGE SCALE GENOMIC DNA]</scope>
    <source>
        <strain evidence="13 14">UKS-15</strain>
    </source>
</reference>
<keyword evidence="14" id="KW-1185">Reference proteome</keyword>